<accession>A0AAP0BT33</accession>
<evidence type="ECO:0000313" key="2">
    <source>
        <dbReference type="Proteomes" id="UP001418222"/>
    </source>
</evidence>
<dbReference type="AlphaFoldDB" id="A0AAP0BT33"/>
<dbReference type="EMBL" id="JBBWWQ010000004">
    <property type="protein sequence ID" value="KAK8949583.1"/>
    <property type="molecule type" value="Genomic_DNA"/>
</dbReference>
<organism evidence="1 2">
    <name type="scientific">Platanthera zijinensis</name>
    <dbReference type="NCBI Taxonomy" id="2320716"/>
    <lineage>
        <taxon>Eukaryota</taxon>
        <taxon>Viridiplantae</taxon>
        <taxon>Streptophyta</taxon>
        <taxon>Embryophyta</taxon>
        <taxon>Tracheophyta</taxon>
        <taxon>Spermatophyta</taxon>
        <taxon>Magnoliopsida</taxon>
        <taxon>Liliopsida</taxon>
        <taxon>Asparagales</taxon>
        <taxon>Orchidaceae</taxon>
        <taxon>Orchidoideae</taxon>
        <taxon>Orchideae</taxon>
        <taxon>Orchidinae</taxon>
        <taxon>Platanthera</taxon>
    </lineage>
</organism>
<evidence type="ECO:0000313" key="1">
    <source>
        <dbReference type="EMBL" id="KAK8949583.1"/>
    </source>
</evidence>
<protein>
    <submittedName>
        <fullName evidence="1">Uncharacterized protein</fullName>
    </submittedName>
</protein>
<dbReference type="Proteomes" id="UP001418222">
    <property type="component" value="Unassembled WGS sequence"/>
</dbReference>
<proteinExistence type="predicted"/>
<keyword evidence="2" id="KW-1185">Reference proteome</keyword>
<comment type="caution">
    <text evidence="1">The sequence shown here is derived from an EMBL/GenBank/DDBJ whole genome shotgun (WGS) entry which is preliminary data.</text>
</comment>
<name>A0AAP0BT33_9ASPA</name>
<gene>
    <name evidence="1" type="ORF">KSP39_PZI005698</name>
</gene>
<sequence>MYSSGGDPHGRSCRLFGRAAAARRGFACPLFSKYFSRKLTVQRPPLWRMPAHKYALWEICDFFNFSYYCVLIIGVVLVDTCENIDPMALQRSAYLTTLSLEIERKLQKDNKLKLESSDNRCGRVETEVRPNNITDNVVVPRARIVISRILAKRCRSVLLVMSWQYNFSVIEPLFDFLARYTPLAATASMAAAHSFQRGCEPTGLLASLAGASQLSSFAILVDASQRGSLATWADSSQHGLLPYKH</sequence>
<reference evidence="1 2" key="1">
    <citation type="journal article" date="2022" name="Nat. Plants">
        <title>Genomes of leafy and leafless Platanthera orchids illuminate the evolution of mycoheterotrophy.</title>
        <authorList>
            <person name="Li M.H."/>
            <person name="Liu K.W."/>
            <person name="Li Z."/>
            <person name="Lu H.C."/>
            <person name="Ye Q.L."/>
            <person name="Zhang D."/>
            <person name="Wang J.Y."/>
            <person name="Li Y.F."/>
            <person name="Zhong Z.M."/>
            <person name="Liu X."/>
            <person name="Yu X."/>
            <person name="Liu D.K."/>
            <person name="Tu X.D."/>
            <person name="Liu B."/>
            <person name="Hao Y."/>
            <person name="Liao X.Y."/>
            <person name="Jiang Y.T."/>
            <person name="Sun W.H."/>
            <person name="Chen J."/>
            <person name="Chen Y.Q."/>
            <person name="Ai Y."/>
            <person name="Zhai J.W."/>
            <person name="Wu S.S."/>
            <person name="Zhou Z."/>
            <person name="Hsiao Y.Y."/>
            <person name="Wu W.L."/>
            <person name="Chen Y.Y."/>
            <person name="Lin Y.F."/>
            <person name="Hsu J.L."/>
            <person name="Li C.Y."/>
            <person name="Wang Z.W."/>
            <person name="Zhao X."/>
            <person name="Zhong W.Y."/>
            <person name="Ma X.K."/>
            <person name="Ma L."/>
            <person name="Huang J."/>
            <person name="Chen G.Z."/>
            <person name="Huang M.Z."/>
            <person name="Huang L."/>
            <person name="Peng D.H."/>
            <person name="Luo Y.B."/>
            <person name="Zou S.Q."/>
            <person name="Chen S.P."/>
            <person name="Lan S."/>
            <person name="Tsai W.C."/>
            <person name="Van de Peer Y."/>
            <person name="Liu Z.J."/>
        </authorList>
    </citation>
    <scope>NUCLEOTIDE SEQUENCE [LARGE SCALE GENOMIC DNA]</scope>
    <source>
        <strain evidence="1">Lor287</strain>
    </source>
</reference>